<gene>
    <name evidence="2" type="ORF">JOC47_003066</name>
</gene>
<dbReference type="EMBL" id="JAFBDQ010000034">
    <property type="protein sequence ID" value="MBM7558196.1"/>
    <property type="molecule type" value="Genomic_DNA"/>
</dbReference>
<name>A0A938XUT4_9FIRM</name>
<keyword evidence="1" id="KW-1133">Transmembrane helix</keyword>
<feature type="transmembrane region" description="Helical" evidence="1">
    <location>
        <begin position="313"/>
        <end position="333"/>
    </location>
</feature>
<dbReference type="Gene3D" id="2.160.20.80">
    <property type="entry name" value="E3 ubiquitin-protein ligase SopA"/>
    <property type="match status" value="2"/>
</dbReference>
<protein>
    <submittedName>
        <fullName evidence="2">Uncharacterized protein YjbI with pentapeptide repeats</fullName>
    </submittedName>
</protein>
<feature type="transmembrane region" description="Helical" evidence="1">
    <location>
        <begin position="353"/>
        <end position="371"/>
    </location>
</feature>
<dbReference type="SUPFAM" id="SSF81324">
    <property type="entry name" value="Voltage-gated potassium channels"/>
    <property type="match status" value="1"/>
</dbReference>
<accession>A0A938XUT4</accession>
<evidence type="ECO:0000256" key="1">
    <source>
        <dbReference type="SAM" id="Phobius"/>
    </source>
</evidence>
<reference evidence="2" key="1">
    <citation type="submission" date="2021-01" db="EMBL/GenBank/DDBJ databases">
        <title>Genomic Encyclopedia of Type Strains, Phase IV (KMG-IV): sequencing the most valuable type-strain genomes for metagenomic binning, comparative biology and taxonomic classification.</title>
        <authorList>
            <person name="Goeker M."/>
        </authorList>
    </citation>
    <scope>NUCLEOTIDE SEQUENCE</scope>
    <source>
        <strain evidence="2">DSM 23230</strain>
    </source>
</reference>
<keyword evidence="3" id="KW-1185">Reference proteome</keyword>
<evidence type="ECO:0000313" key="3">
    <source>
        <dbReference type="Proteomes" id="UP000774000"/>
    </source>
</evidence>
<dbReference type="AlphaFoldDB" id="A0A938XUT4"/>
<evidence type="ECO:0000313" key="2">
    <source>
        <dbReference type="EMBL" id="MBM7558196.1"/>
    </source>
</evidence>
<keyword evidence="1" id="KW-0472">Membrane</keyword>
<dbReference type="RefSeq" id="WP_204703241.1">
    <property type="nucleotide sequence ID" value="NZ_JAFBDQ010000034.1"/>
</dbReference>
<organism evidence="2 3">
    <name type="scientific">Halanaerobacter jeridensis</name>
    <dbReference type="NCBI Taxonomy" id="706427"/>
    <lineage>
        <taxon>Bacteria</taxon>
        <taxon>Bacillati</taxon>
        <taxon>Bacillota</taxon>
        <taxon>Clostridia</taxon>
        <taxon>Halanaerobiales</taxon>
        <taxon>Halobacteroidaceae</taxon>
        <taxon>Halanaerobacter</taxon>
    </lineage>
</organism>
<comment type="caution">
    <text evidence="2">The sequence shown here is derived from an EMBL/GenBank/DDBJ whole genome shotgun (WGS) entry which is preliminary data.</text>
</comment>
<sequence>MFEKKAKEAKRLVKQKKKNYGQIYSEELEHFSRFFGDVEEKLIQGENNPPENFDYFEIENEEYIFTKIKDKAIGNESIFKKEDEIVSGKKFYGVEFDNCIFHNVIFKNCLFIGCKFDRCSTMPSEVIFKNCYFNRRRSKNVKQISAGDFEFNNFFTIFNDSQFVVDFINCELEYALFNDCEIISSKFKENNMKDMIFNNCKFAGIKISDCDMRNLKIVNLDFIEGFSIEDKKKTTKFNRETYLEEIDDSQENLNEIHKTYLLFAECFKKNNIIELYGEYFYLSKKIKLKSLNFLERIPAYFSYLSCGFGERPWYAMLISGIIIVLSAIMYMILGFEINGDITAYKLAFQSNNWVSLSVLINDFFECLYFSFNSYFGIGNYKIDLVGWSRVIFAIKRILGVVIMGLFISTLVRKMTR</sequence>
<dbReference type="Proteomes" id="UP000774000">
    <property type="component" value="Unassembled WGS sequence"/>
</dbReference>
<keyword evidence="1" id="KW-0812">Transmembrane</keyword>
<feature type="transmembrane region" description="Helical" evidence="1">
    <location>
        <begin position="391"/>
        <end position="411"/>
    </location>
</feature>
<dbReference type="SUPFAM" id="SSF141571">
    <property type="entry name" value="Pentapeptide repeat-like"/>
    <property type="match status" value="1"/>
</dbReference>
<proteinExistence type="predicted"/>